<accession>A0A1I5NW15</accession>
<sequence>MRGTLRESEFLRVPLTDGGAVLAAFDEVAYYFWAWVGVA</sequence>
<name>A0A1I5NW15_9PSEU</name>
<dbReference type="AlphaFoldDB" id="A0A1I5NW15"/>
<dbReference type="EMBL" id="FOWC01000004">
    <property type="protein sequence ID" value="SFP25985.1"/>
    <property type="molecule type" value="Genomic_DNA"/>
</dbReference>
<proteinExistence type="predicted"/>
<evidence type="ECO:0000313" key="2">
    <source>
        <dbReference type="Proteomes" id="UP000199137"/>
    </source>
</evidence>
<dbReference type="Proteomes" id="UP000199137">
    <property type="component" value="Unassembled WGS sequence"/>
</dbReference>
<reference evidence="1 2" key="1">
    <citation type="submission" date="2016-10" db="EMBL/GenBank/DDBJ databases">
        <authorList>
            <person name="de Groot N.N."/>
        </authorList>
    </citation>
    <scope>NUCLEOTIDE SEQUENCE [LARGE SCALE GENOMIC DNA]</scope>
    <source>
        <strain evidence="1 2">DSM 44637</strain>
    </source>
</reference>
<organism evidence="1 2">
    <name type="scientific">Amycolatopsis rubida</name>
    <dbReference type="NCBI Taxonomy" id="112413"/>
    <lineage>
        <taxon>Bacteria</taxon>
        <taxon>Bacillati</taxon>
        <taxon>Actinomycetota</taxon>
        <taxon>Actinomycetes</taxon>
        <taxon>Pseudonocardiales</taxon>
        <taxon>Pseudonocardiaceae</taxon>
        <taxon>Amycolatopsis</taxon>
    </lineage>
</organism>
<evidence type="ECO:0000313" key="1">
    <source>
        <dbReference type="EMBL" id="SFP25985.1"/>
    </source>
</evidence>
<gene>
    <name evidence="1" type="ORF">SAMN05421854_104549</name>
</gene>
<protein>
    <submittedName>
        <fullName evidence="1">Uncharacterized protein</fullName>
    </submittedName>
</protein>